<protein>
    <submittedName>
        <fullName evidence="2">TIM barrel protein</fullName>
    </submittedName>
</protein>
<evidence type="ECO:0000259" key="1">
    <source>
        <dbReference type="Pfam" id="PF01261"/>
    </source>
</evidence>
<dbReference type="InterPro" id="IPR013022">
    <property type="entry name" value="Xyl_isomerase-like_TIM-brl"/>
</dbReference>
<sequence length="259" mass="27883">MTLALGLCSAALRHLDLQAVVDCAVAGGASGIEWEARRHVPSGNLASARTAARLSRAAGLCIPSYGTYVTAGAAGARQEFAGCLAAAELLDAPFLRVWTHRTIGLENQAGFDEMLDRVVSDLAVFCDQAESAGRTVSLEFHPGTFAHSATAALQLVDRVGRNTLLSHWQPDYGQPLDEAKASLQAMLPVLSHLHVFCWTKERVRLPLHEHRDYWAALLAMAGQAPDRGWPRYAMIEFSPSDLTEAVLDDLATLSAILPA</sequence>
<dbReference type="AlphaFoldDB" id="A0A934IYB7"/>
<gene>
    <name evidence="2" type="ORF">JEQ47_09625</name>
</gene>
<dbReference type="Proteomes" id="UP000602124">
    <property type="component" value="Unassembled WGS sequence"/>
</dbReference>
<dbReference type="EMBL" id="JAEKMH010000002">
    <property type="protein sequence ID" value="MBJ3784978.1"/>
    <property type="molecule type" value="Genomic_DNA"/>
</dbReference>
<reference evidence="2" key="1">
    <citation type="submission" date="2020-12" db="EMBL/GenBank/DDBJ databases">
        <title>Devosia sp. MSA67 isolated from Mo River.</title>
        <authorList>
            <person name="Ma F."/>
            <person name="Zi Z."/>
        </authorList>
    </citation>
    <scope>NUCLEOTIDE SEQUENCE</scope>
    <source>
        <strain evidence="2">MSA67</strain>
    </source>
</reference>
<organism evidence="2 3">
    <name type="scientific">Devosia sediminis</name>
    <dbReference type="NCBI Taxonomy" id="2798801"/>
    <lineage>
        <taxon>Bacteria</taxon>
        <taxon>Pseudomonadati</taxon>
        <taxon>Pseudomonadota</taxon>
        <taxon>Alphaproteobacteria</taxon>
        <taxon>Hyphomicrobiales</taxon>
        <taxon>Devosiaceae</taxon>
        <taxon>Devosia</taxon>
    </lineage>
</organism>
<dbReference type="SUPFAM" id="SSF51658">
    <property type="entry name" value="Xylose isomerase-like"/>
    <property type="match status" value="1"/>
</dbReference>
<dbReference type="Gene3D" id="3.20.20.150">
    <property type="entry name" value="Divalent-metal-dependent TIM barrel enzymes"/>
    <property type="match status" value="1"/>
</dbReference>
<dbReference type="RefSeq" id="WP_198876189.1">
    <property type="nucleotide sequence ID" value="NZ_JAEKMH010000002.1"/>
</dbReference>
<keyword evidence="3" id="KW-1185">Reference proteome</keyword>
<evidence type="ECO:0000313" key="2">
    <source>
        <dbReference type="EMBL" id="MBJ3784978.1"/>
    </source>
</evidence>
<dbReference type="InterPro" id="IPR036237">
    <property type="entry name" value="Xyl_isomerase-like_sf"/>
</dbReference>
<proteinExistence type="predicted"/>
<comment type="caution">
    <text evidence="2">The sequence shown here is derived from an EMBL/GenBank/DDBJ whole genome shotgun (WGS) entry which is preliminary data.</text>
</comment>
<evidence type="ECO:0000313" key="3">
    <source>
        <dbReference type="Proteomes" id="UP000602124"/>
    </source>
</evidence>
<dbReference type="Pfam" id="PF01261">
    <property type="entry name" value="AP_endonuc_2"/>
    <property type="match status" value="1"/>
</dbReference>
<feature type="domain" description="Xylose isomerase-like TIM barrel" evidence="1">
    <location>
        <begin position="26"/>
        <end position="162"/>
    </location>
</feature>
<accession>A0A934IYB7</accession>
<name>A0A934IYB7_9HYPH</name>